<dbReference type="OrthoDB" id="37907at10239"/>
<dbReference type="Proteomes" id="UP000019744">
    <property type="component" value="Segment"/>
</dbReference>
<name>X2JND4_9CAUD</name>
<organism evidence="1 2">
    <name type="scientific">Bacillus phage Bcp1</name>
    <dbReference type="NCBI Taxonomy" id="584892"/>
    <lineage>
        <taxon>Viruses</taxon>
        <taxon>Duplodnaviria</taxon>
        <taxon>Heunggongvirae</taxon>
        <taxon>Uroviricota</taxon>
        <taxon>Caudoviricetes</taxon>
        <taxon>Herelleviridae</taxon>
        <taxon>Bastillevirinae</taxon>
        <taxon>Caeruleovirus</taxon>
        <taxon>Caeruleovirus Bcp1</taxon>
    </lineage>
</organism>
<evidence type="ECO:0000313" key="2">
    <source>
        <dbReference type="Proteomes" id="UP000019744"/>
    </source>
</evidence>
<proteinExistence type="predicted"/>
<evidence type="ECO:0000313" key="1">
    <source>
        <dbReference type="EMBL" id="AHN66633.1"/>
    </source>
</evidence>
<dbReference type="EMBL" id="KJ451625">
    <property type="protein sequence ID" value="AHN66633.1"/>
    <property type="molecule type" value="Genomic_DNA"/>
</dbReference>
<reference evidence="1 2" key="1">
    <citation type="journal article" date="2014" name="Genome Announc.">
        <title>Complete Genome Sequence of Bacillus cereus Sensu Lato Bacteriophage Bcp1.</title>
        <authorList>
            <person name="Schuch R."/>
            <person name="Pelzek A.J."/>
            <person name="Fazzini M.M."/>
            <person name="Nelson D.C."/>
            <person name="Fischetti V.A."/>
        </authorList>
    </citation>
    <scope>NUCLEOTIDE SEQUENCE [LARGE SCALE GENOMIC DNA]</scope>
</reference>
<accession>X2JND4</accession>
<gene>
    <name evidence="1" type="ORF">Bcp1_158</name>
</gene>
<protein>
    <submittedName>
        <fullName evidence="1">Uncharacterized protein</fullName>
    </submittedName>
</protein>
<keyword evidence="2" id="KW-1185">Reference proteome</keyword>
<dbReference type="RefSeq" id="YP_009031440.1">
    <property type="nucleotide sequence ID" value="NC_024137.1"/>
</dbReference>
<dbReference type="GeneID" id="19487436"/>
<sequence length="53" mass="6331">MEGLLVEKKDEVLRDCFEKILIFISEKNPNDPTVKNIKTQIRRGMWVIENREN</sequence>
<dbReference type="KEGG" id="vg:19487436"/>